<sequence length="145" mass="15633">MITFLSTARSAHYTQRPILLIGTRLLIGLTAFGIASVACMAFANPQDVMSLVGVHLPNPDAYSSIRGVYGGAGLTIALWLVYLAARQPRQGLVFVAILCGLYALSRLITQLTEGPLGDFGYQWMLIEGTLCGLALLLLALTRRHV</sequence>
<dbReference type="Proteomes" id="UP000488299">
    <property type="component" value="Unassembled WGS sequence"/>
</dbReference>
<keyword evidence="1" id="KW-0472">Membrane</keyword>
<feature type="transmembrane region" description="Helical" evidence="1">
    <location>
        <begin position="63"/>
        <end position="85"/>
    </location>
</feature>
<dbReference type="EMBL" id="WELI01000001">
    <property type="protein sequence ID" value="KAB7732584.1"/>
    <property type="molecule type" value="Genomic_DNA"/>
</dbReference>
<evidence type="ECO:0000256" key="1">
    <source>
        <dbReference type="SAM" id="Phobius"/>
    </source>
</evidence>
<keyword evidence="1" id="KW-0812">Transmembrane</keyword>
<feature type="transmembrane region" description="Helical" evidence="1">
    <location>
        <begin position="21"/>
        <end position="43"/>
    </location>
</feature>
<comment type="caution">
    <text evidence="2">The sequence shown here is derived from an EMBL/GenBank/DDBJ whole genome shotgun (WGS) entry which is preliminary data.</text>
</comment>
<dbReference type="RefSeq" id="WP_152122017.1">
    <property type="nucleotide sequence ID" value="NZ_WELI01000001.1"/>
</dbReference>
<evidence type="ECO:0000313" key="3">
    <source>
        <dbReference type="Proteomes" id="UP000488299"/>
    </source>
</evidence>
<dbReference type="AlphaFoldDB" id="A0A7J5U412"/>
<keyword evidence="3" id="KW-1185">Reference proteome</keyword>
<dbReference type="Pfam" id="PF14248">
    <property type="entry name" value="DUF4345"/>
    <property type="match status" value="1"/>
</dbReference>
<keyword evidence="1" id="KW-1133">Transmembrane helix</keyword>
<feature type="transmembrane region" description="Helical" evidence="1">
    <location>
        <begin position="121"/>
        <end position="140"/>
    </location>
</feature>
<organism evidence="2 3">
    <name type="scientific">Rudanella paleaurantiibacter</name>
    <dbReference type="NCBI Taxonomy" id="2614655"/>
    <lineage>
        <taxon>Bacteria</taxon>
        <taxon>Pseudomonadati</taxon>
        <taxon>Bacteroidota</taxon>
        <taxon>Cytophagia</taxon>
        <taxon>Cytophagales</taxon>
        <taxon>Cytophagaceae</taxon>
        <taxon>Rudanella</taxon>
    </lineage>
</organism>
<accession>A0A7J5U412</accession>
<name>A0A7J5U412_9BACT</name>
<dbReference type="InterPro" id="IPR025597">
    <property type="entry name" value="DUF4345"/>
</dbReference>
<feature type="transmembrane region" description="Helical" evidence="1">
    <location>
        <begin position="92"/>
        <end position="109"/>
    </location>
</feature>
<reference evidence="2 3" key="1">
    <citation type="submission" date="2019-10" db="EMBL/GenBank/DDBJ databases">
        <title>Rudanella paleaurantiibacter sp. nov., isolated from sludge.</title>
        <authorList>
            <person name="Xu S.Q."/>
        </authorList>
    </citation>
    <scope>NUCLEOTIDE SEQUENCE [LARGE SCALE GENOMIC DNA]</scope>
    <source>
        <strain evidence="2 3">HX-22-17</strain>
    </source>
</reference>
<evidence type="ECO:0000313" key="2">
    <source>
        <dbReference type="EMBL" id="KAB7732584.1"/>
    </source>
</evidence>
<gene>
    <name evidence="2" type="ORF">F5984_01100</name>
</gene>
<protein>
    <submittedName>
        <fullName evidence="2">DUF4345 domain-containing protein</fullName>
    </submittedName>
</protein>
<proteinExistence type="predicted"/>